<keyword evidence="4" id="KW-1185">Reference proteome</keyword>
<dbReference type="Proteomes" id="UP000654918">
    <property type="component" value="Unassembled WGS sequence"/>
</dbReference>
<gene>
    <name evidence="3" type="ORF">CPLU01_16040</name>
</gene>
<proteinExistence type="predicted"/>
<evidence type="ECO:0000313" key="3">
    <source>
        <dbReference type="EMBL" id="KAF6804769.1"/>
    </source>
</evidence>
<keyword evidence="2" id="KW-0472">Membrane</keyword>
<feature type="transmembrane region" description="Helical" evidence="2">
    <location>
        <begin position="144"/>
        <end position="165"/>
    </location>
</feature>
<organism evidence="3 4">
    <name type="scientific">Colletotrichum plurivorum</name>
    <dbReference type="NCBI Taxonomy" id="2175906"/>
    <lineage>
        <taxon>Eukaryota</taxon>
        <taxon>Fungi</taxon>
        <taxon>Dikarya</taxon>
        <taxon>Ascomycota</taxon>
        <taxon>Pezizomycotina</taxon>
        <taxon>Sordariomycetes</taxon>
        <taxon>Hypocreomycetidae</taxon>
        <taxon>Glomerellales</taxon>
        <taxon>Glomerellaceae</taxon>
        <taxon>Colletotrichum</taxon>
        <taxon>Colletotrichum orchidearum species complex</taxon>
    </lineage>
</organism>
<protein>
    <submittedName>
        <fullName evidence="3">Uncharacterized protein</fullName>
    </submittedName>
</protein>
<dbReference type="AlphaFoldDB" id="A0A8H6MQ11"/>
<evidence type="ECO:0000256" key="1">
    <source>
        <dbReference type="SAM" id="MobiDB-lite"/>
    </source>
</evidence>
<name>A0A8H6MQ11_9PEZI</name>
<feature type="region of interest" description="Disordered" evidence="1">
    <location>
        <begin position="1"/>
        <end position="104"/>
    </location>
</feature>
<comment type="caution">
    <text evidence="3">The sequence shown here is derived from an EMBL/GenBank/DDBJ whole genome shotgun (WGS) entry which is preliminary data.</text>
</comment>
<reference evidence="3" key="1">
    <citation type="journal article" date="2020" name="Phytopathology">
        <title>Genome Sequence Resources of Colletotrichum truncatum, C. plurivorum, C. musicola, and C. sojae: Four Species Pathogenic to Soybean (Glycine max).</title>
        <authorList>
            <person name="Rogerio F."/>
            <person name="Boufleur T.R."/>
            <person name="Ciampi-Guillardi M."/>
            <person name="Sukno S.A."/>
            <person name="Thon M.R."/>
            <person name="Massola Junior N.S."/>
            <person name="Baroncelli R."/>
        </authorList>
    </citation>
    <scope>NUCLEOTIDE SEQUENCE</scope>
    <source>
        <strain evidence="3">LFN00145</strain>
    </source>
</reference>
<feature type="compositionally biased region" description="Polar residues" evidence="1">
    <location>
        <begin position="72"/>
        <end position="85"/>
    </location>
</feature>
<feature type="compositionally biased region" description="Basic and acidic residues" evidence="1">
    <location>
        <begin position="1"/>
        <end position="24"/>
    </location>
</feature>
<evidence type="ECO:0000256" key="2">
    <source>
        <dbReference type="SAM" id="Phobius"/>
    </source>
</evidence>
<accession>A0A8H6MQ11</accession>
<evidence type="ECO:0000313" key="4">
    <source>
        <dbReference type="Proteomes" id="UP000654918"/>
    </source>
</evidence>
<dbReference type="EMBL" id="WIGO01000791">
    <property type="protein sequence ID" value="KAF6804769.1"/>
    <property type="molecule type" value="Genomic_DNA"/>
</dbReference>
<sequence length="231" mass="25560">MKSGKDATESGEERAHYPSVDRPHPQSRTTQQELRTRRHVQERRFTGEQDVTEGEALMASQDAGTMEPPPHISTQGHGETNTSDVPSRLEGGQAGIDTAPSDNVPHDLSLIGEVYERAKSGLEVNGLRDLLRSHGKQTRWMRQIFALAGLQLVLIAAAFLCFIFNGTGVKSKPIQPELSAMGGYRLGANDLLMAYGFRLDEMVRDMNTMFPYCQLTPENMNLVEKLSESEG</sequence>
<keyword evidence="2" id="KW-0812">Transmembrane</keyword>
<keyword evidence="2" id="KW-1133">Transmembrane helix</keyword>